<comment type="caution">
    <text evidence="1">The sequence shown here is derived from an EMBL/GenBank/DDBJ whole genome shotgun (WGS) entry which is preliminary data.</text>
</comment>
<protein>
    <submittedName>
        <fullName evidence="1">Uncharacterized protein</fullName>
    </submittedName>
</protein>
<reference evidence="1" key="1">
    <citation type="submission" date="2021-03" db="EMBL/GenBank/DDBJ databases">
        <title>Draft genome sequence of rust myrtle Austropuccinia psidii MF-1, a brazilian biotype.</title>
        <authorList>
            <person name="Quecine M.C."/>
            <person name="Pachon D.M.R."/>
            <person name="Bonatelli M.L."/>
            <person name="Correr F.H."/>
            <person name="Franceschini L.M."/>
            <person name="Leite T.F."/>
            <person name="Margarido G.R.A."/>
            <person name="Almeida C.A."/>
            <person name="Ferrarezi J.A."/>
            <person name="Labate C.A."/>
        </authorList>
    </citation>
    <scope>NUCLEOTIDE SEQUENCE</scope>
    <source>
        <strain evidence="1">MF-1</strain>
    </source>
</reference>
<dbReference type="Proteomes" id="UP000765509">
    <property type="component" value="Unassembled WGS sequence"/>
</dbReference>
<dbReference type="EMBL" id="AVOT02042177">
    <property type="protein sequence ID" value="MBW0537566.1"/>
    <property type="molecule type" value="Genomic_DNA"/>
</dbReference>
<evidence type="ECO:0000313" key="1">
    <source>
        <dbReference type="EMBL" id="MBW0537566.1"/>
    </source>
</evidence>
<gene>
    <name evidence="1" type="ORF">O181_077281</name>
</gene>
<dbReference type="AlphaFoldDB" id="A0A9Q3IBY5"/>
<keyword evidence="2" id="KW-1185">Reference proteome</keyword>
<name>A0A9Q3IBY5_9BASI</name>
<proteinExistence type="predicted"/>
<accession>A0A9Q3IBY5</accession>
<organism evidence="1 2">
    <name type="scientific">Austropuccinia psidii MF-1</name>
    <dbReference type="NCBI Taxonomy" id="1389203"/>
    <lineage>
        <taxon>Eukaryota</taxon>
        <taxon>Fungi</taxon>
        <taxon>Dikarya</taxon>
        <taxon>Basidiomycota</taxon>
        <taxon>Pucciniomycotina</taxon>
        <taxon>Pucciniomycetes</taxon>
        <taxon>Pucciniales</taxon>
        <taxon>Sphaerophragmiaceae</taxon>
        <taxon>Austropuccinia</taxon>
    </lineage>
</organism>
<sequence>MLKEVSKNNVMEKHTAIMRLARELAIRSEIVRQSHPDFKNEGMWMHLGFRGCGNGQYSIHLVLMGWNLGYMVPHMKKGMKWLIYGGMPPHRQFLTLVQAPDASHVTPYASPGSQHFIHKFLCLTLHTPFLKLGQVPNASHAIPYAGPGSQCFTCKSLHPIPHTFFTHQSLHQMLHMSVLTRDASHTNPYAQRSTCNSLCFFRFLTHHTQILMLLRLILGDIRTGNDSCISGGFLICGEPQVF</sequence>
<evidence type="ECO:0000313" key="2">
    <source>
        <dbReference type="Proteomes" id="UP000765509"/>
    </source>
</evidence>